<dbReference type="InterPro" id="IPR007831">
    <property type="entry name" value="T2SS_GspE_N"/>
</dbReference>
<comment type="caution">
    <text evidence="5">The sequence shown here is derived from an EMBL/GenBank/DDBJ whole genome shotgun (WGS) entry which is preliminary data.</text>
</comment>
<keyword evidence="2" id="KW-0547">Nucleotide-binding</keyword>
<evidence type="ECO:0000256" key="1">
    <source>
        <dbReference type="ARBA" id="ARBA00006611"/>
    </source>
</evidence>
<dbReference type="CDD" id="cd01129">
    <property type="entry name" value="PulE-GspE-like"/>
    <property type="match status" value="1"/>
</dbReference>
<keyword evidence="3" id="KW-0067">ATP-binding</keyword>
<dbReference type="SUPFAM" id="SSF160246">
    <property type="entry name" value="EspE N-terminal domain-like"/>
    <property type="match status" value="1"/>
</dbReference>
<name>A0A7C4GAG5_UNCW3</name>
<feature type="domain" description="AAA+ ATPase" evidence="4">
    <location>
        <begin position="315"/>
        <end position="438"/>
    </location>
</feature>
<dbReference type="Gene3D" id="3.30.450.90">
    <property type="match status" value="1"/>
</dbReference>
<evidence type="ECO:0000259" key="4">
    <source>
        <dbReference type="SMART" id="SM00382"/>
    </source>
</evidence>
<dbReference type="GO" id="GO:0016887">
    <property type="term" value="F:ATP hydrolysis activity"/>
    <property type="evidence" value="ECO:0007669"/>
    <property type="project" value="TreeGrafter"/>
</dbReference>
<dbReference type="InterPro" id="IPR037257">
    <property type="entry name" value="T2SS_E_N_sf"/>
</dbReference>
<dbReference type="PANTHER" id="PTHR30258">
    <property type="entry name" value="TYPE II SECRETION SYSTEM PROTEIN GSPE-RELATED"/>
    <property type="match status" value="1"/>
</dbReference>
<evidence type="ECO:0000256" key="2">
    <source>
        <dbReference type="ARBA" id="ARBA00022741"/>
    </source>
</evidence>
<dbReference type="InterPro" id="IPR003593">
    <property type="entry name" value="AAA+_ATPase"/>
</dbReference>
<sequence>MNELRLQRMLTGRAGLNPELVADLNHEAVKTSSTLEEVVLRRKLLTPQRLYELMAEESGMPSADLESYLVEADTLKLVPAELARRLHIIPLFAIGGTLSVATSNPDDVAALDEIRRHLQLEVSPVLVPPESIADALDRYYPPQAAAAVDAAAVAIEADETARFVESEDAAKSTEQLSAEGPVVRFVNHLLEQAITERASDIHIEPEADALRVRLRVDGLLHEIGQFPLNLHPVVSSRIKILGGMDISEKRRPQDGQFEHIQGTNRIDVRVSSFPTVHGENLVLRLLDKNQSLLRLTEIGMTPVMAARFEDFIHQPHGMILVTGPTGSGKTTTLYSALRLINSPERSIMTLEDPVEYHLPLVRQTQVNPKAGLTFAAGLRSILPQHPAVILAGEVRAAETARIAFQAALTGHLVLATLHTNDAASGLTRLADMDVEPFLIASSVIAILAQRLARRVCDRCAEPHRPLPEIAARLGCGPDEEFRIGRGCPACANRGYRGRVGIFELLPVTAGVRRLVMQHRSAEEIRTAAVQEGMLSLRDDAIAKARAGLTTPEEVLRVTSSADN</sequence>
<proteinExistence type="inferred from homology"/>
<dbReference type="InterPro" id="IPR027417">
    <property type="entry name" value="P-loop_NTPase"/>
</dbReference>
<accession>A0A7C4GAG5</accession>
<dbReference type="SUPFAM" id="SSF52540">
    <property type="entry name" value="P-loop containing nucleoside triphosphate hydrolases"/>
    <property type="match status" value="1"/>
</dbReference>
<reference evidence="5" key="1">
    <citation type="journal article" date="2020" name="mSystems">
        <title>Genome- and Community-Level Interaction Insights into Carbon Utilization and Element Cycling Functions of Hydrothermarchaeota in Hydrothermal Sediment.</title>
        <authorList>
            <person name="Zhou Z."/>
            <person name="Liu Y."/>
            <person name="Xu W."/>
            <person name="Pan J."/>
            <person name="Luo Z.H."/>
            <person name="Li M."/>
        </authorList>
    </citation>
    <scope>NUCLEOTIDE SEQUENCE [LARGE SCALE GENOMIC DNA]</scope>
    <source>
        <strain evidence="5">SpSt-488</strain>
    </source>
</reference>
<gene>
    <name evidence="5" type="ORF">ENS41_02930</name>
</gene>
<dbReference type="PANTHER" id="PTHR30258:SF2">
    <property type="entry name" value="COMG OPERON PROTEIN 1"/>
    <property type="match status" value="1"/>
</dbReference>
<organism evidence="5">
    <name type="scientific">candidate division WOR-3 bacterium</name>
    <dbReference type="NCBI Taxonomy" id="2052148"/>
    <lineage>
        <taxon>Bacteria</taxon>
        <taxon>Bacteria division WOR-3</taxon>
    </lineage>
</organism>
<dbReference type="Gene3D" id="3.40.50.300">
    <property type="entry name" value="P-loop containing nucleotide triphosphate hydrolases"/>
    <property type="match status" value="1"/>
</dbReference>
<dbReference type="GO" id="GO:0005524">
    <property type="term" value="F:ATP binding"/>
    <property type="evidence" value="ECO:0007669"/>
    <property type="project" value="UniProtKB-KW"/>
</dbReference>
<evidence type="ECO:0000256" key="3">
    <source>
        <dbReference type="ARBA" id="ARBA00022840"/>
    </source>
</evidence>
<dbReference type="Pfam" id="PF00437">
    <property type="entry name" value="T2SSE"/>
    <property type="match status" value="1"/>
</dbReference>
<comment type="similarity">
    <text evidence="1">Belongs to the GSP E family.</text>
</comment>
<dbReference type="GO" id="GO:0005886">
    <property type="term" value="C:plasma membrane"/>
    <property type="evidence" value="ECO:0007669"/>
    <property type="project" value="TreeGrafter"/>
</dbReference>
<dbReference type="InterPro" id="IPR001482">
    <property type="entry name" value="T2SS/T4SS_dom"/>
</dbReference>
<dbReference type="AlphaFoldDB" id="A0A7C4GAG5"/>
<dbReference type="EMBL" id="DSUT01000053">
    <property type="protein sequence ID" value="HGK27890.1"/>
    <property type="molecule type" value="Genomic_DNA"/>
</dbReference>
<dbReference type="Pfam" id="PF05157">
    <property type="entry name" value="MshEN"/>
    <property type="match status" value="1"/>
</dbReference>
<evidence type="ECO:0000313" key="5">
    <source>
        <dbReference type="EMBL" id="HGK27890.1"/>
    </source>
</evidence>
<protein>
    <submittedName>
        <fullName evidence="5">Type II/IV secretion system protein</fullName>
    </submittedName>
</protein>
<dbReference type="SMART" id="SM00382">
    <property type="entry name" value="AAA"/>
    <property type="match status" value="1"/>
</dbReference>
<dbReference type="Gene3D" id="3.30.300.160">
    <property type="entry name" value="Type II secretion system, protein E, N-terminal domain"/>
    <property type="match status" value="1"/>
</dbReference>